<proteinExistence type="inferred from homology"/>
<feature type="domain" description="Svf1-like N-terminal" evidence="4">
    <location>
        <begin position="40"/>
        <end position="193"/>
    </location>
</feature>
<evidence type="ECO:0000313" key="7">
    <source>
        <dbReference type="Proteomes" id="UP000187283"/>
    </source>
</evidence>
<comment type="caution">
    <text evidence="6">The sequence shown here is derived from an EMBL/GenBank/DDBJ whole genome shotgun (WGS) entry which is preliminary data.</text>
</comment>
<organism evidence="6 7">
    <name type="scientific">Smittium culicis</name>
    <dbReference type="NCBI Taxonomy" id="133412"/>
    <lineage>
        <taxon>Eukaryota</taxon>
        <taxon>Fungi</taxon>
        <taxon>Fungi incertae sedis</taxon>
        <taxon>Zoopagomycota</taxon>
        <taxon>Kickxellomycotina</taxon>
        <taxon>Harpellomycetes</taxon>
        <taxon>Harpellales</taxon>
        <taxon>Legeriomycetaceae</taxon>
        <taxon>Smittium</taxon>
    </lineage>
</organism>
<evidence type="ECO:0000256" key="1">
    <source>
        <dbReference type="ARBA" id="ARBA00004496"/>
    </source>
</evidence>
<reference evidence="6 7" key="1">
    <citation type="submission" date="2017-01" db="EMBL/GenBank/DDBJ databases">
        <authorList>
            <person name="Mah S.A."/>
            <person name="Swanson W.J."/>
            <person name="Moy G.W."/>
            <person name="Vacquier V.D."/>
        </authorList>
    </citation>
    <scope>NUCLEOTIDE SEQUENCE [LARGE SCALE GENOMIC DNA]</scope>
    <source>
        <strain evidence="6 7">GSMNP</strain>
    </source>
</reference>
<evidence type="ECO:0000256" key="3">
    <source>
        <dbReference type="ARBA" id="ARBA00022490"/>
    </source>
</evidence>
<evidence type="ECO:0000259" key="4">
    <source>
        <dbReference type="Pfam" id="PF08622"/>
    </source>
</evidence>
<dbReference type="InterPro" id="IPR013931">
    <property type="entry name" value="Svf1-like_N"/>
</dbReference>
<evidence type="ECO:0000259" key="5">
    <source>
        <dbReference type="Pfam" id="PF17187"/>
    </source>
</evidence>
<dbReference type="PANTHER" id="PTHR47107:SF1">
    <property type="entry name" value="CERAMIDE-BINDING PROTEIN SVF1-RELATED"/>
    <property type="match status" value="1"/>
</dbReference>
<gene>
    <name evidence="6" type="ORF">AYI70_g4131</name>
</gene>
<evidence type="ECO:0000313" key="6">
    <source>
        <dbReference type="EMBL" id="OMJ20431.1"/>
    </source>
</evidence>
<evidence type="ECO:0000256" key="2">
    <source>
        <dbReference type="ARBA" id="ARBA00009069"/>
    </source>
</evidence>
<dbReference type="GO" id="GO:0006979">
    <property type="term" value="P:response to oxidative stress"/>
    <property type="evidence" value="ECO:0007669"/>
    <property type="project" value="InterPro"/>
</dbReference>
<dbReference type="OrthoDB" id="2590239at2759"/>
<name>A0A1R1Y0F6_9FUNG</name>
<dbReference type="PANTHER" id="PTHR47107">
    <property type="entry name" value="SVF1-LIKE PROTEIN YDR222W-RELATED"/>
    <property type="match status" value="1"/>
</dbReference>
<dbReference type="InterPro" id="IPR033394">
    <property type="entry name" value="Svf1-like_C"/>
</dbReference>
<comment type="similarity">
    <text evidence="2">Belongs to the SVF1 family.</text>
</comment>
<comment type="subcellular location">
    <subcellularLocation>
        <location evidence="1">Cytoplasm</location>
    </subcellularLocation>
</comment>
<accession>A0A1R1Y0F6</accession>
<dbReference type="EMBL" id="LSSN01001245">
    <property type="protein sequence ID" value="OMJ20431.1"/>
    <property type="molecule type" value="Genomic_DNA"/>
</dbReference>
<keyword evidence="3" id="KW-0963">Cytoplasm</keyword>
<dbReference type="Pfam" id="PF17187">
    <property type="entry name" value="Svf1_C"/>
    <property type="match status" value="1"/>
</dbReference>
<dbReference type="AlphaFoldDB" id="A0A1R1Y0F6"/>
<dbReference type="Proteomes" id="UP000187283">
    <property type="component" value="Unassembled WGS sequence"/>
</dbReference>
<sequence length="367" mass="41201">MFWGSHKTKTALSNVKDNEQVISEITNDDLDWKCSGTGSETHSIYFKLNNGYFLFIQFAWAKIAISTTYQTNFYLYVPGSPGIFETINQSTMNVGKDKLSVSGENLNISWSFDMKEITFMYNNNKKDPKENISVIATYKDFAKGYKIGDGKNHIAGGIAMHSFYPNGKVEATISFNGLKEPVIDSGLGLFIRACSTGILPYNIGEDWLLSVVTNNPAQENQDEYLFHLMHYTTPQKYGGQDITQGAIIRKDKPAVYFYNNTAEYLDMTSGISKNYDIPSSVKITCHGMTSDGKKASLNFLAKTEFFANEIDVLGQLNKLIKTFVQALVTKPYIFQFHQKNAKLTLQIEGEDEVILAGDGFLELTMMK</sequence>
<feature type="domain" description="Svf1-like C-terminal" evidence="5">
    <location>
        <begin position="221"/>
        <end position="365"/>
    </location>
</feature>
<protein>
    <submittedName>
        <fullName evidence="6">Survival factor 1</fullName>
    </submittedName>
</protein>
<keyword evidence="7" id="KW-1185">Reference proteome</keyword>
<dbReference type="Pfam" id="PF08622">
    <property type="entry name" value="Svf1"/>
    <property type="match status" value="1"/>
</dbReference>
<dbReference type="InterPro" id="IPR051385">
    <property type="entry name" value="Ceramide-binding_SVF1"/>
</dbReference>
<dbReference type="GO" id="GO:0005737">
    <property type="term" value="C:cytoplasm"/>
    <property type="evidence" value="ECO:0007669"/>
    <property type="project" value="UniProtKB-SubCell"/>
</dbReference>